<evidence type="ECO:0000259" key="18">
    <source>
        <dbReference type="Pfam" id="PF18198"/>
    </source>
</evidence>
<organism evidence="20">
    <name type="scientific">Cryptomonas curvata</name>
    <dbReference type="NCBI Taxonomy" id="233186"/>
    <lineage>
        <taxon>Eukaryota</taxon>
        <taxon>Cryptophyceae</taxon>
        <taxon>Cryptomonadales</taxon>
        <taxon>Cryptomonadaceae</taxon>
        <taxon>Cryptomonas</taxon>
    </lineage>
</organism>
<evidence type="ECO:0000259" key="19">
    <source>
        <dbReference type="Pfam" id="PF18199"/>
    </source>
</evidence>
<dbReference type="FunFam" id="3.10.490.20:FF:000009">
    <property type="entry name" value="Dynein heavy chain 4"/>
    <property type="match status" value="1"/>
</dbReference>
<keyword evidence="7" id="KW-0243">Dynein</keyword>
<keyword evidence="2" id="KW-0963">Cytoplasm</keyword>
<dbReference type="FunFam" id="3.40.50.300:FF:000049">
    <property type="entry name" value="Dynein, axonemal, heavy chain 5"/>
    <property type="match status" value="1"/>
</dbReference>
<evidence type="ECO:0000256" key="12">
    <source>
        <dbReference type="ARBA" id="ARBA00023273"/>
    </source>
</evidence>
<dbReference type="EMBL" id="HBEZ01046853">
    <property type="protein sequence ID" value="CAD8648909.1"/>
    <property type="molecule type" value="Transcribed_RNA"/>
</dbReference>
<dbReference type="InterPro" id="IPR042219">
    <property type="entry name" value="AAA_lid_11_sf"/>
</dbReference>
<feature type="domain" description="Dynein heavy chain C-terminal" evidence="19">
    <location>
        <begin position="1171"/>
        <end position="1462"/>
    </location>
</feature>
<protein>
    <recommendedName>
        <fullName evidence="21">Dynein heavy chain</fullName>
    </recommendedName>
</protein>
<dbReference type="GO" id="GO:0008569">
    <property type="term" value="F:minus-end-directed microtubule motor activity"/>
    <property type="evidence" value="ECO:0007669"/>
    <property type="project" value="InterPro"/>
</dbReference>
<keyword evidence="3" id="KW-0493">Microtubule</keyword>
<feature type="domain" description="Dynein heavy chain coiled coil stalk" evidence="16">
    <location>
        <begin position="2"/>
        <end position="333"/>
    </location>
</feature>
<feature type="domain" description="Dynein heavy chain AAA lid" evidence="18">
    <location>
        <begin position="1028"/>
        <end position="1163"/>
    </location>
</feature>
<sequence>MNSAAEQVAELQENLIKDMTLVEEKKEATDKLLIVVGQETNSAEEQKVIATGEEQKCTIIAEEVKAFQAECGREMAAAEPIINAAKDALNSLDKKSLTELKALASPPAGVDDVTAGVMVLTSQGKIPKDLSWGAAKKQMANVDQFLVMLQTFDKDNTPPEACKWVETNLLTKEGFNPVAMKSKSSAAAGMCGWVVNIVKYYRIYEVVEPKRKLLAEANEKLFAAETELTAVRAHVASLEAKLAELNSQFEAATNEKNEAIAAADKTQRKANLATRLVNGLADENVRWTEAVKSFDAQEAQFVGDVLVASAFVSYIGAFSAKFRTSLVFERWLPDMTERKIPMTEDIVPLKMLADDAQIALWSSEGLPTDSVSIQNGAIIANCKRWPLLIDPQLQGIQYIRRKHTTVLKQPKPDDWNEEEKGVFQPDPSKDTIKEMKCVQLTQGKYLNAVEMAISNGEAIMIENIREEIDAVLDPVLMRSLIRRGRAILIKLGDKEVEFDPNFKLYIQTKLSNPHYKPEIAAQTTIINFMITLDGLEEQLLALVVNKERPDLEEKKVELMEQQNGFKVKLKSLEDELLYRLSSSQGDILEDIELIEGLERAKVTASEIQEKQIIAKETEMVISTARKAYIPVAVRGALAYFLIDQLWVLDHMYRFSMANFVSIFKKGMDAADIDDEEDPESKNKAQEEEGGGPSAGAAPGAGSGGGNVLTQRVNNLVDTACYVCFAYISQGLFERHKLVFACQLCFQVQQRSGDLNAEMFDFLIKGPRASGIDNPLAEWLDEGSWLTCNALKEFETFSKLTEDMVGSAKRFREWFELERPEEAALPGDWRKLPEFEKLLLTRALRTDRMSEALTTYVKQVMGAKYVTSQPFNLDRSYKDVTPQTPVFFILSAGVDPVKDTEKLGKEFHVGFDHGNFFLVSLGQGQEPVAEKAIESCYKNGGWAFLQNIHLTPRWTGGYLEKRCDDLESANENFRMFLSAEAAKLPINILQVCVKLTNEPPEGLQPNLRKNWLPFSDDFFDSSAKPGELKSITFALCLFHSVVIERKKFGPQGWNRVYPFNSGDLMSCAQVAMNYLEANPKVPWDDLKYIFGEIMYGGHVTDFYDRRLVSNYLQAYMCDDLVEGFDIFPGFRTPSNAGNARDIVDHIMTAFPQESPTAFGLHPNAEIGFRLMQADTMFTNIRELQPRAAGSGGGLSVTDRAKAMLDDIVEKLPEAFVMIEILEKVEERTPYINVFLQEIERLQELTTEIRRSLAELDLGLRGDLQISESMEALMISLADATRPTGWEKFAYPSKRPLGTWIIDLLARYKQLADWTADLQLPKSTWLSGLFNPQSFLTAVMQTTARKNEWALDQTVTQTEVTKKLPEEIPAASKEGAFIHGAFMEGARWDDKTQQIEDSKPKELYAKMPVILIKAAPVTSAEQKDIYICPVYKTQDRGPTWVFNAGLRSKAPPSKWILAGVALLMDVF</sequence>
<dbReference type="InterPro" id="IPR041658">
    <property type="entry name" value="AAA_lid_11"/>
</dbReference>
<dbReference type="PANTHER" id="PTHR22878:SF69">
    <property type="entry name" value="DYNEIN HEAVY CHAIN"/>
    <property type="match status" value="1"/>
</dbReference>
<dbReference type="GO" id="GO:0005930">
    <property type="term" value="C:axoneme"/>
    <property type="evidence" value="ECO:0007669"/>
    <property type="project" value="UniProtKB-SubCell"/>
</dbReference>
<feature type="domain" description="Dynein heavy chain ATP-binding dynein motor region" evidence="17">
    <location>
        <begin position="361"/>
        <end position="607"/>
    </location>
</feature>
<comment type="subcellular location">
    <subcellularLocation>
        <location evidence="1">Cytoplasm</location>
        <location evidence="1">Cytoskeleton</location>
        <location evidence="1">Cilium axoneme</location>
    </subcellularLocation>
</comment>
<dbReference type="Pfam" id="PF12781">
    <property type="entry name" value="AAA_9"/>
    <property type="match status" value="1"/>
</dbReference>
<dbReference type="GO" id="GO:0007018">
    <property type="term" value="P:microtubule-based movement"/>
    <property type="evidence" value="ECO:0007669"/>
    <property type="project" value="InterPro"/>
</dbReference>
<feature type="compositionally biased region" description="Gly residues" evidence="14">
    <location>
        <begin position="690"/>
        <end position="702"/>
    </location>
</feature>
<evidence type="ECO:0000256" key="10">
    <source>
        <dbReference type="ARBA" id="ARBA00023175"/>
    </source>
</evidence>
<evidence type="ECO:0000256" key="14">
    <source>
        <dbReference type="SAM" id="MobiDB-lite"/>
    </source>
</evidence>
<evidence type="ECO:0000256" key="1">
    <source>
        <dbReference type="ARBA" id="ARBA00004430"/>
    </source>
</evidence>
<dbReference type="PANTHER" id="PTHR22878">
    <property type="entry name" value="DYNEIN HEAVY CHAIN 6, AXONEMAL-LIKE-RELATED"/>
    <property type="match status" value="1"/>
</dbReference>
<dbReference type="Gene3D" id="1.20.1270.280">
    <property type="match status" value="1"/>
</dbReference>
<evidence type="ECO:0000256" key="5">
    <source>
        <dbReference type="ARBA" id="ARBA00022741"/>
    </source>
</evidence>
<dbReference type="Gene3D" id="3.40.50.300">
    <property type="entry name" value="P-loop containing nucleotide triphosphate hydrolases"/>
    <property type="match status" value="2"/>
</dbReference>
<evidence type="ECO:0008006" key="21">
    <source>
        <dbReference type="Google" id="ProtNLM"/>
    </source>
</evidence>
<evidence type="ECO:0000256" key="2">
    <source>
        <dbReference type="ARBA" id="ARBA00022490"/>
    </source>
</evidence>
<evidence type="ECO:0000256" key="13">
    <source>
        <dbReference type="SAM" id="Coils"/>
    </source>
</evidence>
<dbReference type="GO" id="GO:0030286">
    <property type="term" value="C:dynein complex"/>
    <property type="evidence" value="ECO:0007669"/>
    <property type="project" value="UniProtKB-KW"/>
</dbReference>
<dbReference type="InterPro" id="IPR043160">
    <property type="entry name" value="Dynein_C_barrel"/>
</dbReference>
<evidence type="ECO:0000256" key="8">
    <source>
        <dbReference type="ARBA" id="ARBA00023054"/>
    </source>
</evidence>
<feature type="region of interest" description="Disordered" evidence="14">
    <location>
        <begin position="671"/>
        <end position="702"/>
    </location>
</feature>
<proteinExistence type="predicted"/>
<dbReference type="Pfam" id="PF18199">
    <property type="entry name" value="Dynein_C"/>
    <property type="match status" value="1"/>
</dbReference>
<gene>
    <name evidence="20" type="ORF">CCUR1050_LOCUS25813</name>
</gene>
<keyword evidence="10" id="KW-0505">Motor protein</keyword>
<feature type="compositionally biased region" description="Basic and acidic residues" evidence="14">
    <location>
        <begin position="410"/>
        <end position="428"/>
    </location>
</feature>
<dbReference type="InterPro" id="IPR041228">
    <property type="entry name" value="Dynein_C"/>
</dbReference>
<dbReference type="InterPro" id="IPR027417">
    <property type="entry name" value="P-loop_NTPase"/>
</dbReference>
<dbReference type="Gene3D" id="3.10.490.20">
    <property type="match status" value="1"/>
</dbReference>
<evidence type="ECO:0000259" key="17">
    <source>
        <dbReference type="Pfam" id="PF12781"/>
    </source>
</evidence>
<reference evidence="20" key="1">
    <citation type="submission" date="2021-01" db="EMBL/GenBank/DDBJ databases">
        <authorList>
            <person name="Corre E."/>
            <person name="Pelletier E."/>
            <person name="Niang G."/>
            <person name="Scheremetjew M."/>
            <person name="Finn R."/>
            <person name="Kale V."/>
            <person name="Holt S."/>
            <person name="Cochrane G."/>
            <person name="Meng A."/>
            <person name="Brown T."/>
            <person name="Cohen L."/>
        </authorList>
    </citation>
    <scope>NUCLEOTIDE SEQUENCE</scope>
    <source>
        <strain evidence="20">CCAP979/52</strain>
    </source>
</reference>
<feature type="region of interest" description="Disordered" evidence="14">
    <location>
        <begin position="409"/>
        <end position="428"/>
    </location>
</feature>
<keyword evidence="9" id="KW-0969">Cilium</keyword>
<dbReference type="GO" id="GO:0051959">
    <property type="term" value="F:dynein light intermediate chain binding"/>
    <property type="evidence" value="ECO:0007669"/>
    <property type="project" value="InterPro"/>
</dbReference>
<evidence type="ECO:0000259" key="15">
    <source>
        <dbReference type="Pfam" id="PF03028"/>
    </source>
</evidence>
<dbReference type="Pfam" id="PF18198">
    <property type="entry name" value="AAA_lid_11"/>
    <property type="match status" value="1"/>
</dbReference>
<evidence type="ECO:0000256" key="6">
    <source>
        <dbReference type="ARBA" id="ARBA00022840"/>
    </source>
</evidence>
<evidence type="ECO:0000313" key="20">
    <source>
        <dbReference type="EMBL" id="CAD8648909.1"/>
    </source>
</evidence>
<dbReference type="InterPro" id="IPR024743">
    <property type="entry name" value="Dynein_HC_stalk"/>
</dbReference>
<name>A0A7S0QTM5_9CRYP</name>
<dbReference type="GO" id="GO:0045505">
    <property type="term" value="F:dynein intermediate chain binding"/>
    <property type="evidence" value="ECO:0007669"/>
    <property type="project" value="InterPro"/>
</dbReference>
<feature type="coiled-coil region" evidence="13">
    <location>
        <begin position="228"/>
        <end position="269"/>
    </location>
</feature>
<feature type="domain" description="Dynein heavy chain region D6 P-loop" evidence="15">
    <location>
        <begin position="881"/>
        <end position="995"/>
    </location>
</feature>
<keyword evidence="8 13" id="KW-0175">Coiled coil</keyword>
<dbReference type="InterPro" id="IPR004273">
    <property type="entry name" value="Dynein_heavy_D6_P-loop"/>
</dbReference>
<dbReference type="GO" id="GO:0005524">
    <property type="term" value="F:ATP binding"/>
    <property type="evidence" value="ECO:0007669"/>
    <property type="project" value="UniProtKB-KW"/>
</dbReference>
<evidence type="ECO:0000259" key="16">
    <source>
        <dbReference type="Pfam" id="PF12777"/>
    </source>
</evidence>
<keyword evidence="11" id="KW-0206">Cytoskeleton</keyword>
<evidence type="ECO:0000256" key="4">
    <source>
        <dbReference type="ARBA" id="ARBA00022737"/>
    </source>
</evidence>
<keyword evidence="6" id="KW-0067">ATP-binding</keyword>
<dbReference type="Gene3D" id="6.10.140.1060">
    <property type="match status" value="1"/>
</dbReference>
<dbReference type="FunFam" id="1.10.8.720:FF:000002">
    <property type="entry name" value="Dynein heavy chain 9, axonemal"/>
    <property type="match status" value="1"/>
</dbReference>
<dbReference type="FunFam" id="3.40.50.300:FF:000320">
    <property type="entry name" value="Dynein, axonemal, heavy chain 5"/>
    <property type="match status" value="1"/>
</dbReference>
<keyword evidence="4" id="KW-0677">Repeat</keyword>
<evidence type="ECO:0000256" key="7">
    <source>
        <dbReference type="ARBA" id="ARBA00023017"/>
    </source>
</evidence>
<dbReference type="InterPro" id="IPR026983">
    <property type="entry name" value="DHC"/>
</dbReference>
<dbReference type="InterPro" id="IPR035706">
    <property type="entry name" value="AAA_9"/>
</dbReference>
<evidence type="ECO:0000256" key="9">
    <source>
        <dbReference type="ARBA" id="ARBA00023069"/>
    </source>
</evidence>
<evidence type="ECO:0000256" key="11">
    <source>
        <dbReference type="ARBA" id="ARBA00023212"/>
    </source>
</evidence>
<keyword evidence="5" id="KW-0547">Nucleotide-binding</keyword>
<dbReference type="Gene3D" id="1.10.8.1220">
    <property type="match status" value="1"/>
</dbReference>
<evidence type="ECO:0000256" key="3">
    <source>
        <dbReference type="ARBA" id="ARBA00022701"/>
    </source>
</evidence>
<dbReference type="Gene3D" id="1.10.8.720">
    <property type="entry name" value="Region D6 of dynein motor"/>
    <property type="match status" value="1"/>
</dbReference>
<accession>A0A7S0QTM5</accession>
<dbReference type="GO" id="GO:0005874">
    <property type="term" value="C:microtubule"/>
    <property type="evidence" value="ECO:0007669"/>
    <property type="project" value="UniProtKB-KW"/>
</dbReference>
<dbReference type="Gene3D" id="1.20.920.20">
    <property type="match status" value="1"/>
</dbReference>
<dbReference type="Pfam" id="PF12777">
    <property type="entry name" value="MT"/>
    <property type="match status" value="1"/>
</dbReference>
<dbReference type="Pfam" id="PF03028">
    <property type="entry name" value="Dynein_heavy"/>
    <property type="match status" value="1"/>
</dbReference>
<keyword evidence="12" id="KW-0966">Cell projection</keyword>